<feature type="transmembrane region" description="Helical" evidence="1">
    <location>
        <begin position="145"/>
        <end position="162"/>
    </location>
</feature>
<sequence length="388" mass="43385">MSKILLYKHKLMSLFMNIKNNKRNKFIFIAVMLLIIASILSCYSMSANERFYNKTIAKITSITEVNSKMEDMNGKEEQIKKQNIKAIIMNGVHKGKEIQLQNTTSYSQVNDLNLKVNDEVFISIQENENKGIISSKILDLKRDRYIAYITILFMLLILLIGGLKGFRSLASVIINIIIFSIIIQMFLHGFNLMLISIIASILFAILSISIVCGVNKKMISAAIATFAGTFISMLVAVAVIKLNNWNGVHFEEMEFLTHPPEQIFIIEILIGTLGAIMDIAISISSSINEIYDKNPDIEKNVLINSGREIGKDIMGTMANTLVFAYISGSIPVILLLLRNGYPISFIININLSLEIIRALTGSIGIVLSIPIAIYISVMLLKKRRIGEV</sequence>
<keyword evidence="1" id="KW-1133">Transmembrane helix</keyword>
<feature type="transmembrane region" description="Helical" evidence="1">
    <location>
        <begin position="221"/>
        <end position="242"/>
    </location>
</feature>
<reference evidence="2" key="1">
    <citation type="submission" date="2020-12" db="EMBL/GenBank/DDBJ databases">
        <title>Clostridium thailandense sp. nov., a novel acetogenic bacterium isolated from peat land soil in Thailand.</title>
        <authorList>
            <person name="Chaikitkaew S."/>
            <person name="Birkeland N.K."/>
        </authorList>
    </citation>
    <scope>NUCLEOTIDE SEQUENCE</scope>
    <source>
        <strain evidence="2">PL3</strain>
    </source>
</reference>
<keyword evidence="1" id="KW-0812">Transmembrane</keyword>
<gene>
    <name evidence="2" type="ORF">I6U48_00305</name>
</gene>
<dbReference type="PANTHER" id="PTHR41771:SF1">
    <property type="entry name" value="MEMBRANE PROTEIN"/>
    <property type="match status" value="1"/>
</dbReference>
<dbReference type="Proteomes" id="UP000694308">
    <property type="component" value="Unassembled WGS sequence"/>
</dbReference>
<comment type="caution">
    <text evidence="2">The sequence shown here is derived from an EMBL/GenBank/DDBJ whole genome shotgun (WGS) entry which is preliminary data.</text>
</comment>
<proteinExistence type="predicted"/>
<dbReference type="InterPro" id="IPR012507">
    <property type="entry name" value="YibE_F"/>
</dbReference>
<dbReference type="AlphaFoldDB" id="A0A949TL98"/>
<feature type="transmembrane region" description="Helical" evidence="1">
    <location>
        <begin position="262"/>
        <end position="283"/>
    </location>
</feature>
<feature type="transmembrane region" description="Helical" evidence="1">
    <location>
        <begin position="193"/>
        <end position="214"/>
    </location>
</feature>
<keyword evidence="1" id="KW-0472">Membrane</keyword>
<feature type="transmembrane region" description="Helical" evidence="1">
    <location>
        <begin position="169"/>
        <end position="187"/>
    </location>
</feature>
<keyword evidence="3" id="KW-1185">Reference proteome</keyword>
<accession>A0A949TL98</accession>
<protein>
    <submittedName>
        <fullName evidence="2">YibE/F family protein</fullName>
    </submittedName>
</protein>
<feature type="transmembrane region" description="Helical" evidence="1">
    <location>
        <begin position="358"/>
        <end position="380"/>
    </location>
</feature>
<evidence type="ECO:0000256" key="1">
    <source>
        <dbReference type="SAM" id="Phobius"/>
    </source>
</evidence>
<dbReference type="EMBL" id="JAEEGC010000002">
    <property type="protein sequence ID" value="MBV7271362.1"/>
    <property type="molecule type" value="Genomic_DNA"/>
</dbReference>
<organism evidence="2 3">
    <name type="scientific">Clostridium thailandense</name>
    <dbReference type="NCBI Taxonomy" id="2794346"/>
    <lineage>
        <taxon>Bacteria</taxon>
        <taxon>Bacillati</taxon>
        <taxon>Bacillota</taxon>
        <taxon>Clostridia</taxon>
        <taxon>Eubacteriales</taxon>
        <taxon>Clostridiaceae</taxon>
        <taxon>Clostridium</taxon>
    </lineage>
</organism>
<feature type="transmembrane region" description="Helical" evidence="1">
    <location>
        <begin position="317"/>
        <end position="338"/>
    </location>
</feature>
<name>A0A949TL98_9CLOT</name>
<dbReference type="PANTHER" id="PTHR41771">
    <property type="entry name" value="MEMBRANE PROTEIN-RELATED"/>
    <property type="match status" value="1"/>
</dbReference>
<dbReference type="Pfam" id="PF07907">
    <property type="entry name" value="YibE_F"/>
    <property type="match status" value="1"/>
</dbReference>
<evidence type="ECO:0000313" key="2">
    <source>
        <dbReference type="EMBL" id="MBV7271362.1"/>
    </source>
</evidence>
<evidence type="ECO:0000313" key="3">
    <source>
        <dbReference type="Proteomes" id="UP000694308"/>
    </source>
</evidence>